<dbReference type="PROSITE" id="PS50112">
    <property type="entry name" value="PAS"/>
    <property type="match status" value="1"/>
</dbReference>
<dbReference type="InterPro" id="IPR035965">
    <property type="entry name" value="PAS-like_dom_sf"/>
</dbReference>
<dbReference type="PANTHER" id="PTHR43065:SF34">
    <property type="entry name" value="SPORULATION KINASE A"/>
    <property type="match status" value="1"/>
</dbReference>
<dbReference type="InterPro" id="IPR036890">
    <property type="entry name" value="HATPase_C_sf"/>
</dbReference>
<evidence type="ECO:0000256" key="5">
    <source>
        <dbReference type="ARBA" id="ARBA00022741"/>
    </source>
</evidence>
<sequence length="542" mass="61610">MGKRKVVAYYAGASVAWFAVTEVVRQSVPTLRNIVLYSRLIDVLYAVLSCVFLYILMRQQKTHEVDKEEHRLSTLMNSMTDFISFKDGEGRWIQVNDFGLRLFQLEHVDYKGKTDRELGEYTEFYRDALIYCEQSDEETWQSGKLTRVEEIIPLPEGGCRIFDTTKMPLFHEDGSRKALIVIGRDITERKNAEKRLAENEQRYKSLFEYNPNLVYMIDGDGKVTNLNAQFEVITGYARESFIGGNLLDLIEEPYRNAIVLAFRKVLAEGEAYVTQEIDIRRKDGTKRTLSCTFVPMMIEQNVVGMIGYSQDITKIRQTEERLRHSELLSTLGELAAGVAHEIRNPLTSLKGFVQLLQKSDLQQAYYYTIMLDELDRINNIVGELLVLAKPQQLVFERESVGQIVKDVLALLQPQANFHGIELVFEEDGLPAIDCEGNQLKQLFINLVKNAFEANATMVKVMIKERDGYISIRVQDNGCGMPPERLTHLGEPFFSVKEKGTGLGLTVSYRIVEAHGGKLTFTSEVGEGTVAEVLLPIKNHTSV</sequence>
<proteinExistence type="predicted"/>
<evidence type="ECO:0000313" key="13">
    <source>
        <dbReference type="EMBL" id="MDG5755600.1"/>
    </source>
</evidence>
<feature type="domain" description="PAC" evidence="12">
    <location>
        <begin position="273"/>
        <end position="324"/>
    </location>
</feature>
<dbReference type="InterPro" id="IPR003594">
    <property type="entry name" value="HATPase_dom"/>
</dbReference>
<dbReference type="PRINTS" id="PR00344">
    <property type="entry name" value="BCTRLSENSOR"/>
</dbReference>
<evidence type="ECO:0000256" key="6">
    <source>
        <dbReference type="ARBA" id="ARBA00022777"/>
    </source>
</evidence>
<dbReference type="InterPro" id="IPR003661">
    <property type="entry name" value="HisK_dim/P_dom"/>
</dbReference>
<keyword evidence="4" id="KW-0808">Transferase</keyword>
<dbReference type="InterPro" id="IPR013767">
    <property type="entry name" value="PAS_fold"/>
</dbReference>
<evidence type="ECO:0000256" key="7">
    <source>
        <dbReference type="ARBA" id="ARBA00022840"/>
    </source>
</evidence>
<dbReference type="PROSITE" id="PS50113">
    <property type="entry name" value="PAC"/>
    <property type="match status" value="2"/>
</dbReference>
<dbReference type="Gene3D" id="1.10.287.130">
    <property type="match status" value="1"/>
</dbReference>
<dbReference type="RefSeq" id="WP_124565317.1">
    <property type="nucleotide sequence ID" value="NZ_JARRRY010000024.1"/>
</dbReference>
<keyword evidence="9" id="KW-1133">Transmembrane helix</keyword>
<keyword evidence="3" id="KW-0597">Phosphoprotein</keyword>
<keyword evidence="9" id="KW-0812">Transmembrane</keyword>
<dbReference type="SMART" id="SM00091">
    <property type="entry name" value="PAS"/>
    <property type="match status" value="2"/>
</dbReference>
<dbReference type="EC" id="2.7.13.3" evidence="2"/>
<dbReference type="SMART" id="SM00388">
    <property type="entry name" value="HisKA"/>
    <property type="match status" value="1"/>
</dbReference>
<dbReference type="Gene3D" id="3.30.565.10">
    <property type="entry name" value="Histidine kinase-like ATPase, C-terminal domain"/>
    <property type="match status" value="1"/>
</dbReference>
<dbReference type="SMART" id="SM00387">
    <property type="entry name" value="HATPase_c"/>
    <property type="match status" value="1"/>
</dbReference>
<dbReference type="CDD" id="cd00075">
    <property type="entry name" value="HATPase"/>
    <property type="match status" value="1"/>
</dbReference>
<gene>
    <name evidence="13" type="ORF">P6P90_17060</name>
</gene>
<keyword evidence="8" id="KW-0902">Two-component regulatory system</keyword>
<dbReference type="SUPFAM" id="SSF47384">
    <property type="entry name" value="Homodimeric domain of signal transducing histidine kinase"/>
    <property type="match status" value="1"/>
</dbReference>
<dbReference type="InterPro" id="IPR036097">
    <property type="entry name" value="HisK_dim/P_sf"/>
</dbReference>
<feature type="domain" description="PAC" evidence="12">
    <location>
        <begin position="146"/>
        <end position="198"/>
    </location>
</feature>
<dbReference type="InterPro" id="IPR004358">
    <property type="entry name" value="Sig_transdc_His_kin-like_C"/>
</dbReference>
<dbReference type="InterPro" id="IPR005467">
    <property type="entry name" value="His_kinase_dom"/>
</dbReference>
<evidence type="ECO:0000259" key="12">
    <source>
        <dbReference type="PROSITE" id="PS50113"/>
    </source>
</evidence>
<name>A0ABT6HA85_9BACI</name>
<keyword evidence="7" id="KW-0067">ATP-binding</keyword>
<keyword evidence="6" id="KW-0418">Kinase</keyword>
<evidence type="ECO:0000259" key="11">
    <source>
        <dbReference type="PROSITE" id="PS50112"/>
    </source>
</evidence>
<dbReference type="SUPFAM" id="SSF55785">
    <property type="entry name" value="PYP-like sensor domain (PAS domain)"/>
    <property type="match status" value="2"/>
</dbReference>
<dbReference type="InterPro" id="IPR000014">
    <property type="entry name" value="PAS"/>
</dbReference>
<comment type="caution">
    <text evidence="13">The sequence shown here is derived from an EMBL/GenBank/DDBJ whole genome shotgun (WGS) entry which is preliminary data.</text>
</comment>
<dbReference type="Gene3D" id="3.30.450.20">
    <property type="entry name" value="PAS domain"/>
    <property type="match status" value="2"/>
</dbReference>
<organism evidence="13 14">
    <name type="scientific">Ectobacillus antri</name>
    <dbReference type="NCBI Taxonomy" id="2486280"/>
    <lineage>
        <taxon>Bacteria</taxon>
        <taxon>Bacillati</taxon>
        <taxon>Bacillota</taxon>
        <taxon>Bacilli</taxon>
        <taxon>Bacillales</taxon>
        <taxon>Bacillaceae</taxon>
        <taxon>Ectobacillus</taxon>
    </lineage>
</organism>
<keyword evidence="9" id="KW-0472">Membrane</keyword>
<dbReference type="Pfam" id="PF00512">
    <property type="entry name" value="HisKA"/>
    <property type="match status" value="1"/>
</dbReference>
<dbReference type="InterPro" id="IPR000700">
    <property type="entry name" value="PAS-assoc_C"/>
</dbReference>
<evidence type="ECO:0000256" key="4">
    <source>
        <dbReference type="ARBA" id="ARBA00022679"/>
    </source>
</evidence>
<dbReference type="EMBL" id="JARULN010000036">
    <property type="protein sequence ID" value="MDG5755600.1"/>
    <property type="molecule type" value="Genomic_DNA"/>
</dbReference>
<evidence type="ECO:0000256" key="2">
    <source>
        <dbReference type="ARBA" id="ARBA00012438"/>
    </source>
</evidence>
<dbReference type="InterPro" id="IPR013656">
    <property type="entry name" value="PAS_4"/>
</dbReference>
<comment type="catalytic activity">
    <reaction evidence="1">
        <text>ATP + protein L-histidine = ADP + protein N-phospho-L-histidine.</text>
        <dbReference type="EC" id="2.7.13.3"/>
    </reaction>
</comment>
<evidence type="ECO:0000256" key="9">
    <source>
        <dbReference type="SAM" id="Phobius"/>
    </source>
</evidence>
<evidence type="ECO:0000256" key="3">
    <source>
        <dbReference type="ARBA" id="ARBA00022553"/>
    </source>
</evidence>
<dbReference type="PANTHER" id="PTHR43065">
    <property type="entry name" value="SENSOR HISTIDINE KINASE"/>
    <property type="match status" value="1"/>
</dbReference>
<accession>A0ABT6HA85</accession>
<evidence type="ECO:0000313" key="14">
    <source>
        <dbReference type="Proteomes" id="UP001218246"/>
    </source>
</evidence>
<feature type="transmembrane region" description="Helical" evidence="9">
    <location>
        <begin position="36"/>
        <end position="57"/>
    </location>
</feature>
<dbReference type="CDD" id="cd00082">
    <property type="entry name" value="HisKA"/>
    <property type="match status" value="1"/>
</dbReference>
<feature type="domain" description="Histidine kinase" evidence="10">
    <location>
        <begin position="337"/>
        <end position="538"/>
    </location>
</feature>
<protein>
    <recommendedName>
        <fullName evidence="2">histidine kinase</fullName>
        <ecNumber evidence="2">2.7.13.3</ecNumber>
    </recommendedName>
</protein>
<feature type="domain" description="PAS" evidence="11">
    <location>
        <begin position="199"/>
        <end position="269"/>
    </location>
</feature>
<reference evidence="13 14" key="1">
    <citation type="submission" date="2023-04" db="EMBL/GenBank/DDBJ databases">
        <title>Ectobacillus antri isolated from activated sludge.</title>
        <authorList>
            <person name="Yan P."/>
            <person name="Liu X."/>
        </authorList>
    </citation>
    <scope>NUCLEOTIDE SEQUENCE [LARGE SCALE GENOMIC DNA]</scope>
    <source>
        <strain evidence="13 14">C18H</strain>
    </source>
</reference>
<dbReference type="Pfam" id="PF00989">
    <property type="entry name" value="PAS"/>
    <property type="match status" value="1"/>
</dbReference>
<evidence type="ECO:0000256" key="1">
    <source>
        <dbReference type="ARBA" id="ARBA00000085"/>
    </source>
</evidence>
<keyword evidence="14" id="KW-1185">Reference proteome</keyword>
<dbReference type="InterPro" id="IPR001610">
    <property type="entry name" value="PAC"/>
</dbReference>
<dbReference type="Pfam" id="PF02518">
    <property type="entry name" value="HATPase_c"/>
    <property type="match status" value="1"/>
</dbReference>
<dbReference type="NCBIfam" id="TIGR00229">
    <property type="entry name" value="sensory_box"/>
    <property type="match status" value="2"/>
</dbReference>
<dbReference type="SMART" id="SM00086">
    <property type="entry name" value="PAC"/>
    <property type="match status" value="2"/>
</dbReference>
<dbReference type="SUPFAM" id="SSF55874">
    <property type="entry name" value="ATPase domain of HSP90 chaperone/DNA topoisomerase II/histidine kinase"/>
    <property type="match status" value="1"/>
</dbReference>
<evidence type="ECO:0000259" key="10">
    <source>
        <dbReference type="PROSITE" id="PS50109"/>
    </source>
</evidence>
<dbReference type="CDD" id="cd00130">
    <property type="entry name" value="PAS"/>
    <property type="match status" value="1"/>
</dbReference>
<keyword evidence="5" id="KW-0547">Nucleotide-binding</keyword>
<dbReference type="Proteomes" id="UP001218246">
    <property type="component" value="Unassembled WGS sequence"/>
</dbReference>
<evidence type="ECO:0000256" key="8">
    <source>
        <dbReference type="ARBA" id="ARBA00023012"/>
    </source>
</evidence>
<dbReference type="PROSITE" id="PS50109">
    <property type="entry name" value="HIS_KIN"/>
    <property type="match status" value="1"/>
</dbReference>
<dbReference type="Pfam" id="PF08448">
    <property type="entry name" value="PAS_4"/>
    <property type="match status" value="1"/>
</dbReference>